<evidence type="ECO:0000313" key="3">
    <source>
        <dbReference type="EMBL" id="CAB4747192.1"/>
    </source>
</evidence>
<accession>A0A6J6ZLS7</accession>
<dbReference type="Pfam" id="PF01575">
    <property type="entry name" value="MaoC_dehydratas"/>
    <property type="match status" value="1"/>
</dbReference>
<dbReference type="InterPro" id="IPR050965">
    <property type="entry name" value="UPF0336/Enoyl-CoA_hydratase"/>
</dbReference>
<dbReference type="PANTHER" id="PTHR43437:SF3">
    <property type="entry name" value="HYDROXYACYL-THIOESTER DEHYDRATASE TYPE 2, MITOCHONDRIAL"/>
    <property type="match status" value="1"/>
</dbReference>
<dbReference type="InterPro" id="IPR002539">
    <property type="entry name" value="MaoC-like_dom"/>
</dbReference>
<dbReference type="Gene3D" id="3.10.129.10">
    <property type="entry name" value="Hotdog Thioesterase"/>
    <property type="match status" value="2"/>
</dbReference>
<evidence type="ECO:0000313" key="4">
    <source>
        <dbReference type="EMBL" id="CAB4821705.1"/>
    </source>
</evidence>
<sequence>MLTVPRFPIDESLVMQFARAVGDPNPIYRDADLAAATRVGAILAPPTFMMASDHFDPNYTRRPQPGARWFGSGRESSGTVGDAGAAVPQQTGFHAEQNFAYHRHPVVGDVLSGHTHAGNIWHRDGRRGGRLRFRETVTDYTDAAGRPVITATFVGVTTEKLVDGAPTDSAPPAAPANASVPGDALDRLGDFVVGSTTSLVLVDDLTRTQIVMYAGASGDFHPLHHDATFAEWMGYPGIFAHGMLTMGLTSRALTDLVGDATLTRWAAQFRGTVWPGDTLTAATTVLGVRAGESPEVDLEVRTLNQHGAEVLRGTATARTCEG</sequence>
<feature type="domain" description="FAS1-like dehydratase" evidence="2">
    <location>
        <begin position="6"/>
        <end position="150"/>
    </location>
</feature>
<dbReference type="InterPro" id="IPR039569">
    <property type="entry name" value="FAS1-like_DH_region"/>
</dbReference>
<proteinExistence type="predicted"/>
<reference evidence="4" key="1">
    <citation type="submission" date="2020-05" db="EMBL/GenBank/DDBJ databases">
        <authorList>
            <person name="Chiriac C."/>
            <person name="Salcher M."/>
            <person name="Ghai R."/>
            <person name="Kavagutti S V."/>
        </authorList>
    </citation>
    <scope>NUCLEOTIDE SEQUENCE</scope>
</reference>
<protein>
    <submittedName>
        <fullName evidence="4">Unannotated protein</fullName>
    </submittedName>
</protein>
<evidence type="ECO:0000259" key="1">
    <source>
        <dbReference type="Pfam" id="PF01575"/>
    </source>
</evidence>
<dbReference type="CDD" id="cd03441">
    <property type="entry name" value="R_hydratase_like"/>
    <property type="match status" value="1"/>
</dbReference>
<evidence type="ECO:0000259" key="2">
    <source>
        <dbReference type="Pfam" id="PF13452"/>
    </source>
</evidence>
<dbReference type="GO" id="GO:0019171">
    <property type="term" value="F:(3R)-hydroxyacyl-[acyl-carrier-protein] dehydratase activity"/>
    <property type="evidence" value="ECO:0007669"/>
    <property type="project" value="TreeGrafter"/>
</dbReference>
<dbReference type="SUPFAM" id="SSF54637">
    <property type="entry name" value="Thioesterase/thiol ester dehydrase-isomerase"/>
    <property type="match status" value="2"/>
</dbReference>
<dbReference type="EMBL" id="CAFABA010000021">
    <property type="protein sequence ID" value="CAB4821705.1"/>
    <property type="molecule type" value="Genomic_DNA"/>
</dbReference>
<dbReference type="InterPro" id="IPR029069">
    <property type="entry name" value="HotDog_dom_sf"/>
</dbReference>
<gene>
    <name evidence="3" type="ORF">UFOPK2754_01586</name>
    <name evidence="4" type="ORF">UFOPK3139_00746</name>
</gene>
<dbReference type="PANTHER" id="PTHR43437">
    <property type="entry name" value="HYDROXYACYL-THIOESTER DEHYDRATASE TYPE 2, MITOCHONDRIAL-RELATED"/>
    <property type="match status" value="1"/>
</dbReference>
<dbReference type="GO" id="GO:0006633">
    <property type="term" value="P:fatty acid biosynthetic process"/>
    <property type="evidence" value="ECO:0007669"/>
    <property type="project" value="TreeGrafter"/>
</dbReference>
<feature type="domain" description="MaoC-like" evidence="1">
    <location>
        <begin position="204"/>
        <end position="296"/>
    </location>
</feature>
<organism evidence="4">
    <name type="scientific">freshwater metagenome</name>
    <dbReference type="NCBI Taxonomy" id="449393"/>
    <lineage>
        <taxon>unclassified sequences</taxon>
        <taxon>metagenomes</taxon>
        <taxon>ecological metagenomes</taxon>
    </lineage>
</organism>
<dbReference type="Pfam" id="PF13452">
    <property type="entry name" value="FAS1_DH_region"/>
    <property type="match status" value="1"/>
</dbReference>
<dbReference type="AlphaFoldDB" id="A0A6J6ZLS7"/>
<name>A0A6J6ZLS7_9ZZZZ</name>
<dbReference type="EMBL" id="CAEZYR010000053">
    <property type="protein sequence ID" value="CAB4747192.1"/>
    <property type="molecule type" value="Genomic_DNA"/>
</dbReference>